<dbReference type="SMART" id="SM01051">
    <property type="entry name" value="CAMSAP_CKK"/>
    <property type="match status" value="1"/>
</dbReference>
<feature type="domain" description="CKK" evidence="3">
    <location>
        <begin position="184"/>
        <end position="319"/>
    </location>
</feature>
<dbReference type="InterPro" id="IPR032940">
    <property type="entry name" value="CAMSAP"/>
</dbReference>
<dbReference type="PANTHER" id="PTHR21595">
    <property type="entry name" value="PATRONIN"/>
    <property type="match status" value="1"/>
</dbReference>
<feature type="compositionally biased region" description="Polar residues" evidence="2">
    <location>
        <begin position="142"/>
        <end position="164"/>
    </location>
</feature>
<feature type="region of interest" description="Disordered" evidence="2">
    <location>
        <begin position="109"/>
        <end position="176"/>
    </location>
</feature>
<dbReference type="Gene3D" id="3.10.20.360">
    <property type="entry name" value="CKK domain"/>
    <property type="match status" value="1"/>
</dbReference>
<organism evidence="4 5">
    <name type="scientific">Ditylenchus dipsaci</name>
    <dbReference type="NCBI Taxonomy" id="166011"/>
    <lineage>
        <taxon>Eukaryota</taxon>
        <taxon>Metazoa</taxon>
        <taxon>Ecdysozoa</taxon>
        <taxon>Nematoda</taxon>
        <taxon>Chromadorea</taxon>
        <taxon>Rhabditida</taxon>
        <taxon>Tylenchina</taxon>
        <taxon>Tylenchomorpha</taxon>
        <taxon>Sphaerularioidea</taxon>
        <taxon>Anguinidae</taxon>
        <taxon>Anguininae</taxon>
        <taxon>Ditylenchus</taxon>
    </lineage>
</organism>
<keyword evidence="1" id="KW-0493">Microtubule</keyword>
<feature type="compositionally biased region" description="Pro residues" evidence="2">
    <location>
        <begin position="1"/>
        <end position="11"/>
    </location>
</feature>
<dbReference type="GO" id="GO:0005516">
    <property type="term" value="F:calmodulin binding"/>
    <property type="evidence" value="ECO:0007669"/>
    <property type="project" value="InterPro"/>
</dbReference>
<dbReference type="PANTHER" id="PTHR21595:SF0">
    <property type="entry name" value="PATRONIN"/>
    <property type="match status" value="1"/>
</dbReference>
<sequence>MHPHQPSPPVEAPSDPQLKPAKTLFATEGGEEETPEMTAEMQAKRRALLASQIKRKEKVVALTEEKVMEISEKRQQEMEKQEQAEQRKLEREMKRQKLLEDYKRKKLEQELGEVPSGSSSARASSTTSLNRGHSQPPFGRPKSQSNMGTVHSRTLQRPSRNQSCLGEEENRTPRITVPSIAEPTLKLFAKHTPKSNRILIINALQHSIFPGVVSSDQKNKVQAAMCTSDSKHFLVLFRDHKCQYRGLYTWDQISDTAHRIDGSGPKLCREEHMTLMFKYDSGAKHFSRIPTKHLSATIDGFAIGDQYWQKPKIPHSSAR</sequence>
<evidence type="ECO:0000259" key="3">
    <source>
        <dbReference type="PROSITE" id="PS51508"/>
    </source>
</evidence>
<proteinExistence type="inferred from homology"/>
<name>A0A915CNU9_9BILA</name>
<evidence type="ECO:0000313" key="4">
    <source>
        <dbReference type="Proteomes" id="UP000887574"/>
    </source>
</evidence>
<dbReference type="Proteomes" id="UP000887574">
    <property type="component" value="Unplaced"/>
</dbReference>
<feature type="region of interest" description="Disordered" evidence="2">
    <location>
        <begin position="71"/>
        <end position="90"/>
    </location>
</feature>
<reference evidence="5" key="1">
    <citation type="submission" date="2022-11" db="UniProtKB">
        <authorList>
            <consortium name="WormBaseParasite"/>
        </authorList>
    </citation>
    <scope>IDENTIFICATION</scope>
</reference>
<dbReference type="GO" id="GO:0051011">
    <property type="term" value="F:microtubule minus-end binding"/>
    <property type="evidence" value="ECO:0007669"/>
    <property type="project" value="TreeGrafter"/>
</dbReference>
<dbReference type="PROSITE" id="PS51508">
    <property type="entry name" value="CKK"/>
    <property type="match status" value="1"/>
</dbReference>
<dbReference type="InterPro" id="IPR011033">
    <property type="entry name" value="PRC_barrel-like_sf"/>
</dbReference>
<dbReference type="GO" id="GO:0031122">
    <property type="term" value="P:cytoplasmic microtubule organization"/>
    <property type="evidence" value="ECO:0007669"/>
    <property type="project" value="TreeGrafter"/>
</dbReference>
<dbReference type="GO" id="GO:0036449">
    <property type="term" value="C:microtubule minus-end"/>
    <property type="evidence" value="ECO:0007669"/>
    <property type="project" value="TreeGrafter"/>
</dbReference>
<dbReference type="InterPro" id="IPR038209">
    <property type="entry name" value="CKK_dom_sf"/>
</dbReference>
<dbReference type="InterPro" id="IPR014797">
    <property type="entry name" value="CKK_CAMSAP"/>
</dbReference>
<comment type="similarity">
    <text evidence="1">Belongs to the CAMSAP1 family.</text>
</comment>
<dbReference type="AlphaFoldDB" id="A0A915CNU9"/>
<protein>
    <submittedName>
        <fullName evidence="5">CKK domain-containing protein</fullName>
    </submittedName>
</protein>
<comment type="domain">
    <text evidence="1">The CKK domain binds microtubules.</text>
</comment>
<dbReference type="SUPFAM" id="SSF50346">
    <property type="entry name" value="PRC-barrel domain"/>
    <property type="match status" value="1"/>
</dbReference>
<evidence type="ECO:0000256" key="2">
    <source>
        <dbReference type="SAM" id="MobiDB-lite"/>
    </source>
</evidence>
<dbReference type="GO" id="GO:0007026">
    <property type="term" value="P:negative regulation of microtubule depolymerization"/>
    <property type="evidence" value="ECO:0007669"/>
    <property type="project" value="TreeGrafter"/>
</dbReference>
<dbReference type="WBParaSite" id="jg10963">
    <property type="protein sequence ID" value="jg10963"/>
    <property type="gene ID" value="jg10963"/>
</dbReference>
<evidence type="ECO:0000313" key="5">
    <source>
        <dbReference type="WBParaSite" id="jg10963"/>
    </source>
</evidence>
<evidence type="ECO:0000256" key="1">
    <source>
        <dbReference type="PROSITE-ProRule" id="PRU00841"/>
    </source>
</evidence>
<dbReference type="Pfam" id="PF08683">
    <property type="entry name" value="CAMSAP_CKK"/>
    <property type="match status" value="1"/>
</dbReference>
<feature type="compositionally biased region" description="Low complexity" evidence="2">
    <location>
        <begin position="116"/>
        <end position="128"/>
    </location>
</feature>
<keyword evidence="4" id="KW-1185">Reference proteome</keyword>
<accession>A0A915CNU9</accession>
<feature type="region of interest" description="Disordered" evidence="2">
    <location>
        <begin position="1"/>
        <end position="42"/>
    </location>
</feature>